<protein>
    <submittedName>
        <fullName evidence="2">VWFA domain-containing protein</fullName>
    </submittedName>
</protein>
<evidence type="ECO:0000313" key="2">
    <source>
        <dbReference type="WBParaSite" id="ES5_v2.g29942.t1"/>
    </source>
</evidence>
<accession>A0AC34GJX0</accession>
<evidence type="ECO:0000313" key="1">
    <source>
        <dbReference type="Proteomes" id="UP000887579"/>
    </source>
</evidence>
<proteinExistence type="predicted"/>
<organism evidence="1 2">
    <name type="scientific">Panagrolaimus sp. ES5</name>
    <dbReference type="NCBI Taxonomy" id="591445"/>
    <lineage>
        <taxon>Eukaryota</taxon>
        <taxon>Metazoa</taxon>
        <taxon>Ecdysozoa</taxon>
        <taxon>Nematoda</taxon>
        <taxon>Chromadorea</taxon>
        <taxon>Rhabditida</taxon>
        <taxon>Tylenchina</taxon>
        <taxon>Panagrolaimomorpha</taxon>
        <taxon>Panagrolaimoidea</taxon>
        <taxon>Panagrolaimidae</taxon>
        <taxon>Panagrolaimus</taxon>
    </lineage>
</organism>
<dbReference type="WBParaSite" id="ES5_v2.g29942.t1">
    <property type="protein sequence ID" value="ES5_v2.g29942.t1"/>
    <property type="gene ID" value="ES5_v2.g29942"/>
</dbReference>
<dbReference type="Proteomes" id="UP000887579">
    <property type="component" value="Unplaced"/>
</dbReference>
<reference evidence="2" key="1">
    <citation type="submission" date="2022-11" db="UniProtKB">
        <authorList>
            <consortium name="WormBaseParasite"/>
        </authorList>
    </citation>
    <scope>IDENTIFICATION</scope>
</reference>
<sequence length="199" mass="22663">KVHLSKNVEICFLVDATGSMQEHIDGVRESINTIVDLLTLPMPAEKSRTVADEIRLSFVAYRDFGDRDQFKILNFTKSVNEFKEFCANLKATGGGDACEDVFGGLDKALNLSWSDDCGTKLIFHICDAPGHGKKYYDLPSDCSLASYDNRSDHLFEKDEEFYFNILFHKKIDYYFGKINSYTDKMIKVFSDAYPSEIIQ</sequence>
<name>A0AC34GJX0_9BILA</name>